<dbReference type="RefSeq" id="WP_183901304.1">
    <property type="nucleotide sequence ID" value="NZ_JACIDW010000012.1"/>
</dbReference>
<name>A0A7W6CRB2_9HYPH</name>
<keyword evidence="2" id="KW-1185">Reference proteome</keyword>
<protein>
    <submittedName>
        <fullName evidence="1">Uncharacterized protein</fullName>
    </submittedName>
</protein>
<accession>A0A7W6CRB2</accession>
<organism evidence="1 2">
    <name type="scientific">Rhizobium metallidurans</name>
    <dbReference type="NCBI Taxonomy" id="1265931"/>
    <lineage>
        <taxon>Bacteria</taxon>
        <taxon>Pseudomonadati</taxon>
        <taxon>Pseudomonadota</taxon>
        <taxon>Alphaproteobacteria</taxon>
        <taxon>Hyphomicrobiales</taxon>
        <taxon>Rhizobiaceae</taxon>
        <taxon>Rhizobium/Agrobacterium group</taxon>
        <taxon>Rhizobium</taxon>
    </lineage>
</organism>
<gene>
    <name evidence="1" type="ORF">GGQ67_003437</name>
</gene>
<evidence type="ECO:0000313" key="2">
    <source>
        <dbReference type="Proteomes" id="UP000582090"/>
    </source>
</evidence>
<dbReference type="Proteomes" id="UP000582090">
    <property type="component" value="Unassembled WGS sequence"/>
</dbReference>
<proteinExistence type="predicted"/>
<dbReference type="AlphaFoldDB" id="A0A7W6CRB2"/>
<sequence length="121" mass="13476">MQLELFDVTGSPHPMIHVEMPEVFSSGSLDRWSMTYPHEYAYVDSETFVASLSGLGLTSLPDRTLIVPTGKLMRVPPNILEIDGQFAGRDHRLAVTPSLNWLMANRSRDVPGNGIVRAWIP</sequence>
<comment type="caution">
    <text evidence="1">The sequence shown here is derived from an EMBL/GenBank/DDBJ whole genome shotgun (WGS) entry which is preliminary data.</text>
</comment>
<dbReference type="EMBL" id="JACIDW010000012">
    <property type="protein sequence ID" value="MBB3965758.1"/>
    <property type="molecule type" value="Genomic_DNA"/>
</dbReference>
<evidence type="ECO:0000313" key="1">
    <source>
        <dbReference type="EMBL" id="MBB3965758.1"/>
    </source>
</evidence>
<reference evidence="1 2" key="1">
    <citation type="submission" date="2020-08" db="EMBL/GenBank/DDBJ databases">
        <title>Genomic Encyclopedia of Type Strains, Phase IV (KMG-IV): sequencing the most valuable type-strain genomes for metagenomic binning, comparative biology and taxonomic classification.</title>
        <authorList>
            <person name="Goeker M."/>
        </authorList>
    </citation>
    <scope>NUCLEOTIDE SEQUENCE [LARGE SCALE GENOMIC DNA]</scope>
    <source>
        <strain evidence="1 2">DSM 26575</strain>
    </source>
</reference>